<sequence>MEERVAKILDVEEKESTELLNVTRENLKLYHSYLSKELSFPFDADVEDKYHEVRITNLSEFDDLPEPIFYGLLCEGRRERRKVVVPLGDVTVKRDGRNKQLVKDYRDWLWNYRYR</sequence>
<dbReference type="Pfam" id="PF11535">
    <property type="entry name" value="Calci_bind_CcbP"/>
    <property type="match status" value="1"/>
</dbReference>
<keyword evidence="2" id="KW-1185">Reference proteome</keyword>
<evidence type="ECO:0000313" key="1">
    <source>
        <dbReference type="EMBL" id="KXA99490.1"/>
    </source>
</evidence>
<dbReference type="EMBL" id="LHXV01000085">
    <property type="protein sequence ID" value="KXA99490.1"/>
    <property type="molecule type" value="Genomic_DNA"/>
</dbReference>
<organism evidence="1 2">
    <name type="scientific">candidate division MSBL1 archaeon SCGC-AAA259O05</name>
    <dbReference type="NCBI Taxonomy" id="1698271"/>
    <lineage>
        <taxon>Archaea</taxon>
        <taxon>Methanobacteriati</taxon>
        <taxon>Methanobacteriota</taxon>
        <taxon>candidate division MSBL1</taxon>
    </lineage>
</organism>
<protein>
    <submittedName>
        <fullName evidence="1">Uncharacterized protein</fullName>
    </submittedName>
</protein>
<dbReference type="AlphaFoldDB" id="A0A133UZ97"/>
<name>A0A133UZ97_9EURY</name>
<evidence type="ECO:0000313" key="2">
    <source>
        <dbReference type="Proteomes" id="UP000070344"/>
    </source>
</evidence>
<comment type="caution">
    <text evidence="1">The sequence shown here is derived from an EMBL/GenBank/DDBJ whole genome shotgun (WGS) entry which is preliminary data.</text>
</comment>
<proteinExistence type="predicted"/>
<dbReference type="Proteomes" id="UP000070344">
    <property type="component" value="Unassembled WGS sequence"/>
</dbReference>
<reference evidence="1 2" key="1">
    <citation type="journal article" date="2016" name="Sci. Rep.">
        <title>Metabolic traits of an uncultured archaeal lineage -MSBL1- from brine pools of the Red Sea.</title>
        <authorList>
            <person name="Mwirichia R."/>
            <person name="Alam I."/>
            <person name="Rashid M."/>
            <person name="Vinu M."/>
            <person name="Ba-Alawi W."/>
            <person name="Anthony Kamau A."/>
            <person name="Kamanda Ngugi D."/>
            <person name="Goker M."/>
            <person name="Klenk H.P."/>
            <person name="Bajic V."/>
            <person name="Stingl U."/>
        </authorList>
    </citation>
    <scope>NUCLEOTIDE SEQUENCE [LARGE SCALE GENOMIC DNA]</scope>
    <source>
        <strain evidence="1">SCGC-AAA259O05</strain>
    </source>
</reference>
<dbReference type="InterPro" id="IPR020994">
    <property type="entry name" value="Uncharacterised_Ca-bd_CcbP"/>
</dbReference>
<accession>A0A133UZ97</accession>
<gene>
    <name evidence="1" type="ORF">AKJ41_05325</name>
</gene>